<evidence type="ECO:0000259" key="10">
    <source>
        <dbReference type="Pfam" id="PF02875"/>
    </source>
</evidence>
<dbReference type="EMBL" id="CAEZVB010000011">
    <property type="protein sequence ID" value="CAB4616601.1"/>
    <property type="molecule type" value="Genomic_DNA"/>
</dbReference>
<keyword evidence="8" id="KW-0460">Magnesium</keyword>
<accession>A0A6J6MIA7</accession>
<dbReference type="GO" id="GO:0004326">
    <property type="term" value="F:tetrahydrofolylpolyglutamate synthase activity"/>
    <property type="evidence" value="ECO:0007669"/>
    <property type="project" value="InterPro"/>
</dbReference>
<dbReference type="GO" id="GO:0005524">
    <property type="term" value="F:ATP binding"/>
    <property type="evidence" value="ECO:0007669"/>
    <property type="project" value="UniProtKB-KW"/>
</dbReference>
<dbReference type="EMBL" id="CAFBMO010000041">
    <property type="protein sequence ID" value="CAB4909910.1"/>
    <property type="molecule type" value="Genomic_DNA"/>
</dbReference>
<evidence type="ECO:0000259" key="11">
    <source>
        <dbReference type="Pfam" id="PF08245"/>
    </source>
</evidence>
<dbReference type="InterPro" id="IPR036565">
    <property type="entry name" value="Mur-like_cat_sf"/>
</dbReference>
<dbReference type="SUPFAM" id="SSF53623">
    <property type="entry name" value="MurD-like peptide ligases, catalytic domain"/>
    <property type="match status" value="1"/>
</dbReference>
<evidence type="ECO:0000256" key="6">
    <source>
        <dbReference type="ARBA" id="ARBA00022741"/>
    </source>
</evidence>
<dbReference type="GO" id="GO:0046872">
    <property type="term" value="F:metal ion binding"/>
    <property type="evidence" value="ECO:0007669"/>
    <property type="project" value="UniProtKB-KW"/>
</dbReference>
<sequence length="457" mass="48552">MSRSSEAESSALSEVWRNLLGRWPENQLEPSLSRIASLTTLLGDPQTAYPVIHVTGTNGKTSTARMIEIMLRSYGLRTGLFTSPHLIDPRERICLDGEPVDAERFLHVWNDVAPYVDMVDSNSLADGGPQLSFFEVMTALAFATFADAPVDVAIIEVGMGGSWDATNVAHGQVAVITPIALDHQNYLGDTIEEIATEKAGIIKPDSYAVFAGQDEEAAAVLTARVAEVGAIAFREGIDFGVVDRQIAVGGQMLSLQGIGGQIDQVFVPMFGEHQARNAAVALCAVEAFMGAGKPPVDDDVIRAGLDQATSPGRLEIVRRTPTVVVDAAHNPAGAVALAHALEDSFEFATLIGIIGVLEDKDPLQFLIPLEPILSTVIITQPISPRAMSAEALALVANEVFGEDRVQIAENLSDALDRAVTLAEADAVYGGGGVLVTGSIVLVGEAKQMMQQGRRHPQ</sequence>
<comment type="subunit">
    <text evidence="3">Monomer.</text>
</comment>
<proteinExistence type="inferred from homology"/>
<keyword evidence="4" id="KW-0436">Ligase</keyword>
<dbReference type="GO" id="GO:0005737">
    <property type="term" value="C:cytoplasm"/>
    <property type="evidence" value="ECO:0007669"/>
    <property type="project" value="TreeGrafter"/>
</dbReference>
<dbReference type="InterPro" id="IPR004101">
    <property type="entry name" value="Mur_ligase_C"/>
</dbReference>
<gene>
    <name evidence="12" type="ORF">UFOPK1908_00424</name>
    <name evidence="13" type="ORF">UFOPK2282_01193</name>
    <name evidence="14" type="ORF">UFOPK3576_01034</name>
</gene>
<protein>
    <submittedName>
        <fullName evidence="13">Unannotated protein</fullName>
    </submittedName>
</protein>
<dbReference type="AlphaFoldDB" id="A0A6J6MIA7"/>
<feature type="domain" description="Mur ligase central" evidence="11">
    <location>
        <begin position="139"/>
        <end position="285"/>
    </location>
</feature>
<dbReference type="FunFam" id="3.40.1190.10:FF:000004">
    <property type="entry name" value="Dihydrofolate synthase/folylpolyglutamate synthase"/>
    <property type="match status" value="1"/>
</dbReference>
<keyword evidence="9" id="KW-0289">Folate biosynthesis</keyword>
<feature type="domain" description="Mur ligase C-terminal" evidence="10">
    <location>
        <begin position="312"/>
        <end position="438"/>
    </location>
</feature>
<keyword evidence="5" id="KW-0479">Metal-binding</keyword>
<evidence type="ECO:0000256" key="4">
    <source>
        <dbReference type="ARBA" id="ARBA00022598"/>
    </source>
</evidence>
<name>A0A6J6MIA7_9ZZZZ</name>
<keyword evidence="6" id="KW-0547">Nucleotide-binding</keyword>
<keyword evidence="7" id="KW-0067">ATP-binding</keyword>
<dbReference type="InterPro" id="IPR018109">
    <property type="entry name" value="Folylpolyglutamate_synth_CS"/>
</dbReference>
<dbReference type="Gene3D" id="3.90.190.20">
    <property type="entry name" value="Mur ligase, C-terminal domain"/>
    <property type="match status" value="1"/>
</dbReference>
<dbReference type="PROSITE" id="PS01011">
    <property type="entry name" value="FOLYLPOLYGLU_SYNT_1"/>
    <property type="match status" value="1"/>
</dbReference>
<evidence type="ECO:0000256" key="1">
    <source>
        <dbReference type="ARBA" id="ARBA00001946"/>
    </source>
</evidence>
<evidence type="ECO:0000313" key="12">
    <source>
        <dbReference type="EMBL" id="CAB4616601.1"/>
    </source>
</evidence>
<evidence type="ECO:0000256" key="3">
    <source>
        <dbReference type="ARBA" id="ARBA00011245"/>
    </source>
</evidence>
<dbReference type="InterPro" id="IPR001645">
    <property type="entry name" value="Folylpolyglutamate_synth"/>
</dbReference>
<evidence type="ECO:0000256" key="8">
    <source>
        <dbReference type="ARBA" id="ARBA00022842"/>
    </source>
</evidence>
<comment type="similarity">
    <text evidence="2">Belongs to the folylpolyglutamate synthase family.</text>
</comment>
<dbReference type="InterPro" id="IPR036615">
    <property type="entry name" value="Mur_ligase_C_dom_sf"/>
</dbReference>
<dbReference type="GO" id="GO:0046656">
    <property type="term" value="P:folic acid biosynthetic process"/>
    <property type="evidence" value="ECO:0007669"/>
    <property type="project" value="UniProtKB-KW"/>
</dbReference>
<dbReference type="InterPro" id="IPR013221">
    <property type="entry name" value="Mur_ligase_cen"/>
</dbReference>
<evidence type="ECO:0000256" key="2">
    <source>
        <dbReference type="ARBA" id="ARBA00008276"/>
    </source>
</evidence>
<dbReference type="PANTHER" id="PTHR11136">
    <property type="entry name" value="FOLYLPOLYGLUTAMATE SYNTHASE-RELATED"/>
    <property type="match status" value="1"/>
</dbReference>
<dbReference type="PIRSF" id="PIRSF001563">
    <property type="entry name" value="Folylpolyglu_synth"/>
    <property type="match status" value="1"/>
</dbReference>
<reference evidence="13" key="1">
    <citation type="submission" date="2020-05" db="EMBL/GenBank/DDBJ databases">
        <authorList>
            <person name="Chiriac C."/>
            <person name="Salcher M."/>
            <person name="Ghai R."/>
            <person name="Kavagutti S V."/>
        </authorList>
    </citation>
    <scope>NUCLEOTIDE SEQUENCE</scope>
</reference>
<organism evidence="13">
    <name type="scientific">freshwater metagenome</name>
    <dbReference type="NCBI Taxonomy" id="449393"/>
    <lineage>
        <taxon>unclassified sequences</taxon>
        <taxon>metagenomes</taxon>
        <taxon>ecological metagenomes</taxon>
    </lineage>
</organism>
<dbReference type="Gene3D" id="3.40.1190.10">
    <property type="entry name" value="Mur-like, catalytic domain"/>
    <property type="match status" value="1"/>
</dbReference>
<comment type="cofactor">
    <cofactor evidence="1">
        <name>Mg(2+)</name>
        <dbReference type="ChEBI" id="CHEBI:18420"/>
    </cofactor>
</comment>
<dbReference type="Pfam" id="PF08245">
    <property type="entry name" value="Mur_ligase_M"/>
    <property type="match status" value="1"/>
</dbReference>
<dbReference type="SUPFAM" id="SSF53244">
    <property type="entry name" value="MurD-like peptide ligases, peptide-binding domain"/>
    <property type="match status" value="1"/>
</dbReference>
<evidence type="ECO:0000256" key="5">
    <source>
        <dbReference type="ARBA" id="ARBA00022723"/>
    </source>
</evidence>
<evidence type="ECO:0000256" key="9">
    <source>
        <dbReference type="ARBA" id="ARBA00022909"/>
    </source>
</evidence>
<dbReference type="EMBL" id="CAEZWR010000156">
    <property type="protein sequence ID" value="CAB4673159.1"/>
    <property type="molecule type" value="Genomic_DNA"/>
</dbReference>
<evidence type="ECO:0000313" key="13">
    <source>
        <dbReference type="EMBL" id="CAB4673159.1"/>
    </source>
</evidence>
<dbReference type="NCBIfam" id="TIGR01499">
    <property type="entry name" value="folC"/>
    <property type="match status" value="1"/>
</dbReference>
<dbReference type="GO" id="GO:0008841">
    <property type="term" value="F:dihydrofolate synthase activity"/>
    <property type="evidence" value="ECO:0007669"/>
    <property type="project" value="TreeGrafter"/>
</dbReference>
<dbReference type="Pfam" id="PF02875">
    <property type="entry name" value="Mur_ligase_C"/>
    <property type="match status" value="1"/>
</dbReference>
<dbReference type="PANTHER" id="PTHR11136:SF0">
    <property type="entry name" value="DIHYDROFOLATE SYNTHETASE-RELATED"/>
    <property type="match status" value="1"/>
</dbReference>
<evidence type="ECO:0000313" key="14">
    <source>
        <dbReference type="EMBL" id="CAB4909910.1"/>
    </source>
</evidence>
<evidence type="ECO:0000256" key="7">
    <source>
        <dbReference type="ARBA" id="ARBA00022840"/>
    </source>
</evidence>